<evidence type="ECO:0000313" key="2">
    <source>
        <dbReference type="EMBL" id="KAA8545866.1"/>
    </source>
</evidence>
<dbReference type="EMBL" id="CM018033">
    <property type="protein sequence ID" value="KAA8545866.1"/>
    <property type="molecule type" value="Genomic_DNA"/>
</dbReference>
<dbReference type="GO" id="GO:0004672">
    <property type="term" value="F:protein kinase activity"/>
    <property type="evidence" value="ECO:0007669"/>
    <property type="project" value="InterPro"/>
</dbReference>
<reference evidence="2 3" key="1">
    <citation type="submission" date="2019-09" db="EMBL/GenBank/DDBJ databases">
        <title>A chromosome-level genome assembly of the Chinese tupelo Nyssa sinensis.</title>
        <authorList>
            <person name="Yang X."/>
            <person name="Kang M."/>
            <person name="Yang Y."/>
            <person name="Xiong H."/>
            <person name="Wang M."/>
            <person name="Zhang Z."/>
            <person name="Wang Z."/>
            <person name="Wu H."/>
            <person name="Ma T."/>
            <person name="Liu J."/>
            <person name="Xi Z."/>
        </authorList>
    </citation>
    <scope>NUCLEOTIDE SEQUENCE [LARGE SCALE GENOMIC DNA]</scope>
    <source>
        <strain evidence="2">J267</strain>
        <tissue evidence="2">Leaf</tissue>
    </source>
</reference>
<dbReference type="GO" id="GO:0007165">
    <property type="term" value="P:signal transduction"/>
    <property type="evidence" value="ECO:0007669"/>
    <property type="project" value="TreeGrafter"/>
</dbReference>
<proteinExistence type="predicted"/>
<evidence type="ECO:0000313" key="3">
    <source>
        <dbReference type="Proteomes" id="UP000325577"/>
    </source>
</evidence>
<dbReference type="PANTHER" id="PTHR48011:SF51">
    <property type="entry name" value="PROTEIN KINASE SUPERFAMILY PROTEIN"/>
    <property type="match status" value="1"/>
</dbReference>
<protein>
    <recommendedName>
        <fullName evidence="1">Protein kinase domain-containing protein</fullName>
    </recommendedName>
</protein>
<keyword evidence="3" id="KW-1185">Reference proteome</keyword>
<dbReference type="Gene3D" id="1.10.510.10">
    <property type="entry name" value="Transferase(Phosphotransferase) domain 1"/>
    <property type="match status" value="1"/>
</dbReference>
<dbReference type="InterPro" id="IPR011009">
    <property type="entry name" value="Kinase-like_dom_sf"/>
</dbReference>
<accession>A0A5J5BT62</accession>
<dbReference type="InterPro" id="IPR052751">
    <property type="entry name" value="Plant_MAPKKK"/>
</dbReference>
<dbReference type="InterPro" id="IPR000719">
    <property type="entry name" value="Prot_kinase_dom"/>
</dbReference>
<evidence type="ECO:0000259" key="1">
    <source>
        <dbReference type="PROSITE" id="PS50011"/>
    </source>
</evidence>
<dbReference type="PANTHER" id="PTHR48011">
    <property type="entry name" value="CCR4-NOT TRANSCRIPTIONAL COMPLEX SUBUNIT CAF120-RELATED"/>
    <property type="match status" value="1"/>
</dbReference>
<organism evidence="2 3">
    <name type="scientific">Nyssa sinensis</name>
    <dbReference type="NCBI Taxonomy" id="561372"/>
    <lineage>
        <taxon>Eukaryota</taxon>
        <taxon>Viridiplantae</taxon>
        <taxon>Streptophyta</taxon>
        <taxon>Embryophyta</taxon>
        <taxon>Tracheophyta</taxon>
        <taxon>Spermatophyta</taxon>
        <taxon>Magnoliopsida</taxon>
        <taxon>eudicotyledons</taxon>
        <taxon>Gunneridae</taxon>
        <taxon>Pentapetalae</taxon>
        <taxon>asterids</taxon>
        <taxon>Cornales</taxon>
        <taxon>Nyssaceae</taxon>
        <taxon>Nyssa</taxon>
    </lineage>
</organism>
<name>A0A5J5BT62_9ASTE</name>
<dbReference type="SUPFAM" id="SSF56112">
    <property type="entry name" value="Protein kinase-like (PK-like)"/>
    <property type="match status" value="1"/>
</dbReference>
<gene>
    <name evidence="2" type="ORF">F0562_020683</name>
</gene>
<dbReference type="AlphaFoldDB" id="A0A5J5BT62"/>
<sequence>MSNQLETLIGFNLLSSGFHIGTSYIAAHDTKQYQLEVAEEDFRSSMASSVEGSEDLVKSQVLATRSYGTVYLARIPHSRILPPIIAVKSEILSDSSSLQKERKILQTLSGCPEIIRCYGDRVTIENQQQIYNLLLEYAPGGILSDLMRSHGNRGKLPEADVRNYSHMILKGICYMHQKGYVHGDIKPSNIHVFPAPDGVISVKIADFGLSKRSGNGEIYVDGRLHVRGTPLYASPESVRCNMNEPPMDIWSLGCIIVEMVTGTPVWSCTTMEDLLHKIAFDEEEFLEIVDGLMSVNGKDFVYRCLIREPDERWTAKMLLDHPFIVGDSKPVVMIDKFFPFLTSTPEVSHH</sequence>
<dbReference type="OrthoDB" id="25592at2759"/>
<dbReference type="Pfam" id="PF00069">
    <property type="entry name" value="Pkinase"/>
    <property type="match status" value="1"/>
</dbReference>
<dbReference type="SMART" id="SM00220">
    <property type="entry name" value="S_TKc"/>
    <property type="match status" value="1"/>
</dbReference>
<dbReference type="Proteomes" id="UP000325577">
    <property type="component" value="Linkage Group LG10"/>
</dbReference>
<dbReference type="GO" id="GO:0005524">
    <property type="term" value="F:ATP binding"/>
    <property type="evidence" value="ECO:0007669"/>
    <property type="project" value="InterPro"/>
</dbReference>
<dbReference type="PROSITE" id="PS50011">
    <property type="entry name" value="PROTEIN_KINASE_DOM"/>
    <property type="match status" value="1"/>
</dbReference>
<feature type="domain" description="Protein kinase" evidence="1">
    <location>
        <begin position="56"/>
        <end position="324"/>
    </location>
</feature>